<dbReference type="EMBL" id="SMJU01000014">
    <property type="protein sequence ID" value="TDB61376.1"/>
    <property type="molecule type" value="Genomic_DNA"/>
</dbReference>
<dbReference type="Pfam" id="PF00535">
    <property type="entry name" value="Glycos_transf_2"/>
    <property type="match status" value="1"/>
</dbReference>
<dbReference type="RefSeq" id="WP_132120818.1">
    <property type="nucleotide sequence ID" value="NZ_SMJU01000014.1"/>
</dbReference>
<dbReference type="OrthoDB" id="9785375at2"/>
<keyword evidence="2" id="KW-0808">Transferase</keyword>
<evidence type="ECO:0000313" key="3">
    <source>
        <dbReference type="Proteomes" id="UP000295706"/>
    </source>
</evidence>
<comment type="caution">
    <text evidence="2">The sequence shown here is derived from an EMBL/GenBank/DDBJ whole genome shotgun (WGS) entry which is preliminary data.</text>
</comment>
<gene>
    <name evidence="2" type="ORF">EZE20_19420</name>
</gene>
<evidence type="ECO:0000313" key="2">
    <source>
        <dbReference type="EMBL" id="TDB61376.1"/>
    </source>
</evidence>
<dbReference type="Proteomes" id="UP000295706">
    <property type="component" value="Unassembled WGS sequence"/>
</dbReference>
<dbReference type="Gene3D" id="3.90.550.10">
    <property type="entry name" value="Spore Coat Polysaccharide Biosynthesis Protein SpsA, Chain A"/>
    <property type="match status" value="1"/>
</dbReference>
<proteinExistence type="predicted"/>
<keyword evidence="3" id="KW-1185">Reference proteome</keyword>
<dbReference type="InterPro" id="IPR029044">
    <property type="entry name" value="Nucleotide-diphossugar_trans"/>
</dbReference>
<dbReference type="InterPro" id="IPR001173">
    <property type="entry name" value="Glyco_trans_2-like"/>
</dbReference>
<dbReference type="GO" id="GO:0016740">
    <property type="term" value="F:transferase activity"/>
    <property type="evidence" value="ECO:0007669"/>
    <property type="project" value="UniProtKB-KW"/>
</dbReference>
<dbReference type="SUPFAM" id="SSF53448">
    <property type="entry name" value="Nucleotide-diphospho-sugar transferases"/>
    <property type="match status" value="1"/>
</dbReference>
<feature type="domain" description="Glycosyltransferase 2-like" evidence="1">
    <location>
        <begin position="5"/>
        <end position="146"/>
    </location>
</feature>
<organism evidence="2 3">
    <name type="scientific">Arundinibacter roseus</name>
    <dbReference type="NCBI Taxonomy" id="2070510"/>
    <lineage>
        <taxon>Bacteria</taxon>
        <taxon>Pseudomonadati</taxon>
        <taxon>Bacteroidota</taxon>
        <taxon>Cytophagia</taxon>
        <taxon>Cytophagales</taxon>
        <taxon>Spirosomataceae</taxon>
        <taxon>Arundinibacter</taxon>
    </lineage>
</organism>
<dbReference type="AlphaFoldDB" id="A0A4R4K4G1"/>
<reference evidence="2 3" key="1">
    <citation type="submission" date="2019-02" db="EMBL/GenBank/DDBJ databases">
        <title>Arundinibacter roseus gen. nov., sp. nov., a new member of the family Cytophagaceae.</title>
        <authorList>
            <person name="Szuroczki S."/>
            <person name="Khayer B."/>
            <person name="Sproer C."/>
            <person name="Toumi M."/>
            <person name="Szabo A."/>
            <person name="Felfoldi T."/>
            <person name="Schumann P."/>
            <person name="Toth E."/>
        </authorList>
    </citation>
    <scope>NUCLEOTIDE SEQUENCE [LARGE SCALE GENOMIC DNA]</scope>
    <source>
        <strain evidence="2 3">DMA-k-7a</strain>
    </source>
</reference>
<name>A0A4R4K4G1_9BACT</name>
<sequence length="295" mass="33609">MLAPIVVFCYNRPAHLAQTLEALRQNPLAEQSPLIIFSDGARSSAEAGLVAEVRNVINALTGFHSIQIHESSVNQGLAQSVIAGVSEVLRQYGRIIVLEDDMLCTTDFLDYINRALDTYESRADIFSVTAYTPPVDFPENYPHDVFLAPRASSWGWGTWQNKWEKADWTVSDFEQIKQDIAFQKRLIQGGEDLWPMLVKQQRGVIDSWAIRWIVTQARHLAYGVYPVRSKIKNIGTDGSGTNFIYSTTSYGQELAEGPVRFPAELLPEAEMMRRFEEYYRLPWKLKLKNRLKYGV</sequence>
<evidence type="ECO:0000259" key="1">
    <source>
        <dbReference type="Pfam" id="PF00535"/>
    </source>
</evidence>
<accession>A0A4R4K4G1</accession>
<protein>
    <submittedName>
        <fullName evidence="2">Glycosyltransferase</fullName>
    </submittedName>
</protein>